<feature type="transmembrane region" description="Helical" evidence="7">
    <location>
        <begin position="102"/>
        <end position="127"/>
    </location>
</feature>
<organism evidence="9">
    <name type="scientific">Brassica cretica</name>
    <name type="common">Mustard</name>
    <dbReference type="NCBI Taxonomy" id="69181"/>
    <lineage>
        <taxon>Eukaryota</taxon>
        <taxon>Viridiplantae</taxon>
        <taxon>Streptophyta</taxon>
        <taxon>Embryophyta</taxon>
        <taxon>Tracheophyta</taxon>
        <taxon>Spermatophyta</taxon>
        <taxon>Magnoliopsida</taxon>
        <taxon>eudicotyledons</taxon>
        <taxon>Gunneridae</taxon>
        <taxon>Pentapetalae</taxon>
        <taxon>rosids</taxon>
        <taxon>malvids</taxon>
        <taxon>Brassicales</taxon>
        <taxon>Brassicaceae</taxon>
        <taxon>Brassiceae</taxon>
        <taxon>Brassica</taxon>
    </lineage>
</organism>
<comment type="subcellular location">
    <subcellularLocation>
        <location evidence="1">Membrane</location>
        <topology evidence="1">Multi-pass membrane protein</topology>
    </subcellularLocation>
</comment>
<protein>
    <recommendedName>
        <fullName evidence="8">Amino acid transporter transmembrane domain-containing protein</fullName>
    </recommendedName>
</protein>
<keyword evidence="6 7" id="KW-0472">Membrane</keyword>
<keyword evidence="5 7" id="KW-1133">Transmembrane helix</keyword>
<evidence type="ECO:0000313" key="9">
    <source>
        <dbReference type="EMBL" id="KAF2611912.1"/>
    </source>
</evidence>
<feature type="transmembrane region" description="Helical" evidence="7">
    <location>
        <begin position="239"/>
        <end position="262"/>
    </location>
</feature>
<name>A0A8S9LZB9_BRACR</name>
<evidence type="ECO:0000256" key="5">
    <source>
        <dbReference type="ARBA" id="ARBA00022989"/>
    </source>
</evidence>
<keyword evidence="4" id="KW-0029">Amino-acid transport</keyword>
<feature type="transmembrane region" description="Helical" evidence="7">
    <location>
        <begin position="282"/>
        <end position="303"/>
    </location>
</feature>
<feature type="domain" description="Amino acid transporter transmembrane" evidence="8">
    <location>
        <begin position="19"/>
        <end position="310"/>
    </location>
</feature>
<evidence type="ECO:0000256" key="2">
    <source>
        <dbReference type="ARBA" id="ARBA00022448"/>
    </source>
</evidence>
<dbReference type="AlphaFoldDB" id="A0A8S9LZB9"/>
<feature type="transmembrane region" description="Helical" evidence="7">
    <location>
        <begin position="21"/>
        <end position="42"/>
    </location>
</feature>
<feature type="transmembrane region" description="Helical" evidence="7">
    <location>
        <begin position="164"/>
        <end position="184"/>
    </location>
</feature>
<sequence length="396" mass="43125">MGPAREDTPLLGKERPLSSQFKTFANVFIAIVGAGVLGLPYAFKRTGWLMGVLTLFSVAALITHCMMLLVHIRRKLGAANIGSFGDLGFAVCGPLGRFLVDILIILSQAGFCVGYLIFIGTTLANLFNPTTTLTLRHVSPKSLYIWGCFPFQLGLNSVKTLTHLAPLSIFADVVDLGAMAVVIVEDVKIAVEQRPDVVAFGGMSVFFYGMGVAVYAFEGVGMVLPLESEMKDKEKFGKVLALSMGIIALIFGAFGVLGYMAFGDETMDIITANLGPGLVSSLVKLGLCINLFFTFPLMMNPVFEIVERRFWSGIDPGGSLGAKLCRFFVIGGQQRLLCVGLRVACFVSSDGLQRRNRVEATDFQLWDRATGPRSSCLRYLELPERDIQLELEFVGR</sequence>
<dbReference type="Pfam" id="PF01490">
    <property type="entry name" value="Aa_trans"/>
    <property type="match status" value="1"/>
</dbReference>
<evidence type="ECO:0000259" key="8">
    <source>
        <dbReference type="Pfam" id="PF01490"/>
    </source>
</evidence>
<dbReference type="InterPro" id="IPR013057">
    <property type="entry name" value="AA_transpt_TM"/>
</dbReference>
<evidence type="ECO:0000256" key="1">
    <source>
        <dbReference type="ARBA" id="ARBA00004141"/>
    </source>
</evidence>
<proteinExistence type="predicted"/>
<dbReference type="EMBL" id="QGKY02000089">
    <property type="protein sequence ID" value="KAF2611912.1"/>
    <property type="molecule type" value="Genomic_DNA"/>
</dbReference>
<dbReference type="GO" id="GO:0015179">
    <property type="term" value="F:L-amino acid transmembrane transporter activity"/>
    <property type="evidence" value="ECO:0007669"/>
    <property type="project" value="TreeGrafter"/>
</dbReference>
<keyword evidence="2" id="KW-0813">Transport</keyword>
<feature type="transmembrane region" description="Helical" evidence="7">
    <location>
        <begin position="48"/>
        <end position="70"/>
    </location>
</feature>
<evidence type="ECO:0000256" key="4">
    <source>
        <dbReference type="ARBA" id="ARBA00022970"/>
    </source>
</evidence>
<keyword evidence="3 7" id="KW-0812">Transmembrane</keyword>
<dbReference type="GO" id="GO:0005774">
    <property type="term" value="C:vacuolar membrane"/>
    <property type="evidence" value="ECO:0007669"/>
    <property type="project" value="TreeGrafter"/>
</dbReference>
<gene>
    <name evidence="9" type="ORF">F2Q70_00009061</name>
</gene>
<evidence type="ECO:0000256" key="7">
    <source>
        <dbReference type="SAM" id="Phobius"/>
    </source>
</evidence>
<feature type="transmembrane region" description="Helical" evidence="7">
    <location>
        <begin position="204"/>
        <end position="227"/>
    </location>
</feature>
<reference evidence="9" key="1">
    <citation type="submission" date="2019-12" db="EMBL/GenBank/DDBJ databases">
        <title>Genome sequencing and annotation of Brassica cretica.</title>
        <authorList>
            <person name="Studholme D.J."/>
            <person name="Sarris P.F."/>
        </authorList>
    </citation>
    <scope>NUCLEOTIDE SEQUENCE</scope>
    <source>
        <strain evidence="9">PFS-102/07</strain>
        <tissue evidence="9">Leaf</tissue>
    </source>
</reference>
<accession>A0A8S9LZB9</accession>
<comment type="caution">
    <text evidence="9">The sequence shown here is derived from an EMBL/GenBank/DDBJ whole genome shotgun (WGS) entry which is preliminary data.</text>
</comment>
<dbReference type="PANTHER" id="PTHR22950">
    <property type="entry name" value="AMINO ACID TRANSPORTER"/>
    <property type="match status" value="1"/>
</dbReference>
<evidence type="ECO:0000256" key="6">
    <source>
        <dbReference type="ARBA" id="ARBA00023136"/>
    </source>
</evidence>
<dbReference type="GO" id="GO:0015175">
    <property type="term" value="F:neutral L-amino acid transmembrane transporter activity"/>
    <property type="evidence" value="ECO:0007669"/>
    <property type="project" value="TreeGrafter"/>
</dbReference>
<dbReference type="PANTHER" id="PTHR22950:SF529">
    <property type="entry name" value="AMINO ACID TRANSPORTER AVT3B"/>
    <property type="match status" value="1"/>
</dbReference>
<evidence type="ECO:0000256" key="3">
    <source>
        <dbReference type="ARBA" id="ARBA00022692"/>
    </source>
</evidence>